<evidence type="ECO:0000313" key="1">
    <source>
        <dbReference type="EMBL" id="KAB0665672.1"/>
    </source>
</evidence>
<dbReference type="EMBL" id="VZQZ01000004">
    <property type="protein sequence ID" value="KAB0665672.1"/>
    <property type="molecule type" value="Genomic_DNA"/>
</dbReference>
<comment type="caution">
    <text evidence="1">The sequence shown here is derived from an EMBL/GenBank/DDBJ whole genome shotgun (WGS) entry which is preliminary data.</text>
</comment>
<reference evidence="1 2" key="1">
    <citation type="submission" date="2019-09" db="EMBL/GenBank/DDBJ databases">
        <title>Geobacter sp. Red96, a novel strain isolated from paddy soil.</title>
        <authorList>
            <person name="Xu Z."/>
            <person name="Masuda Y."/>
            <person name="Itoh H."/>
            <person name="Senoo K."/>
        </authorList>
    </citation>
    <scope>NUCLEOTIDE SEQUENCE [LARGE SCALE GENOMIC DNA]</scope>
    <source>
        <strain evidence="1 2">Red96</strain>
    </source>
</reference>
<sequence length="236" mass="27133">MKFEHLAGKRALGSAQAKDYTDWAVSLLCEGCDSESVAILAGIGLDKETGSEEIEKYFQKSLKELALSLPPHEESLRIYAEYLCKQIVAGELEPEKGLSILEAFYSCSNYDEPIYSIWDTLGEDVWSVNNRFDCTFNSDLTRENLGSYIRDVAGLFLRLTKVELPKNLFSMYLCQKCGYLGEHALEQIDKPWLPEKLYRFFYRRGPTYRSVCAKCREPYPKSMSNFEGLKLYLDQR</sequence>
<keyword evidence="2" id="KW-1185">Reference proteome</keyword>
<dbReference type="RefSeq" id="WP_151128112.1">
    <property type="nucleotide sequence ID" value="NZ_VZQZ01000004.1"/>
</dbReference>
<gene>
    <name evidence="1" type="ORF">F6V25_08095</name>
</gene>
<accession>A0A7J4ZR59</accession>
<dbReference type="Proteomes" id="UP000420562">
    <property type="component" value="Unassembled WGS sequence"/>
</dbReference>
<protein>
    <submittedName>
        <fullName evidence="1">Uncharacterized protein</fullName>
    </submittedName>
</protein>
<organism evidence="1 2">
    <name type="scientific">Oryzomonas japonica</name>
    <dbReference type="NCBI Taxonomy" id="2603858"/>
    <lineage>
        <taxon>Bacteria</taxon>
        <taxon>Pseudomonadati</taxon>
        <taxon>Thermodesulfobacteriota</taxon>
        <taxon>Desulfuromonadia</taxon>
        <taxon>Geobacterales</taxon>
        <taxon>Geobacteraceae</taxon>
        <taxon>Oryzomonas</taxon>
    </lineage>
</organism>
<dbReference type="AlphaFoldDB" id="A0A7J4ZR59"/>
<proteinExistence type="predicted"/>
<evidence type="ECO:0000313" key="2">
    <source>
        <dbReference type="Proteomes" id="UP000420562"/>
    </source>
</evidence>
<name>A0A7J4ZR59_9BACT</name>